<dbReference type="InterPro" id="IPR039325">
    <property type="entry name" value="NDX"/>
</dbReference>
<accession>A0A8S0T5V6</accession>
<gene>
    <name evidence="2" type="ORF">OLEA9_A105178</name>
</gene>
<dbReference type="PANTHER" id="PTHR35743:SF1">
    <property type="entry name" value="NODULIN HOMEOBOX"/>
    <property type="match status" value="1"/>
</dbReference>
<evidence type="ECO:0000313" key="2">
    <source>
        <dbReference type="EMBL" id="CAA3000315.1"/>
    </source>
</evidence>
<comment type="caution">
    <text evidence="2">The sequence shown here is derived from an EMBL/GenBank/DDBJ whole genome shotgun (WGS) entry which is preliminary data.</text>
</comment>
<reference evidence="2 3" key="1">
    <citation type="submission" date="2019-12" db="EMBL/GenBank/DDBJ databases">
        <authorList>
            <person name="Alioto T."/>
            <person name="Alioto T."/>
            <person name="Gomez Garrido J."/>
        </authorList>
    </citation>
    <scope>NUCLEOTIDE SEQUENCE [LARGE SCALE GENOMIC DNA]</scope>
</reference>
<dbReference type="GO" id="GO:0003697">
    <property type="term" value="F:single-stranded DNA binding"/>
    <property type="evidence" value="ECO:0007669"/>
    <property type="project" value="InterPro"/>
</dbReference>
<dbReference type="PANTHER" id="PTHR35743">
    <property type="entry name" value="NODULIN HOMEOBOX"/>
    <property type="match status" value="1"/>
</dbReference>
<dbReference type="Proteomes" id="UP000594638">
    <property type="component" value="Unassembled WGS sequence"/>
</dbReference>
<dbReference type="EMBL" id="CACTIH010005683">
    <property type="protein sequence ID" value="CAA3000315.1"/>
    <property type="molecule type" value="Genomic_DNA"/>
</dbReference>
<protein>
    <recommendedName>
        <fullName evidence="1">Nodulin homeobox C-terminal domain-containing protein</fullName>
    </recommendedName>
</protein>
<organism evidence="2 3">
    <name type="scientific">Olea europaea subsp. europaea</name>
    <dbReference type="NCBI Taxonomy" id="158383"/>
    <lineage>
        <taxon>Eukaryota</taxon>
        <taxon>Viridiplantae</taxon>
        <taxon>Streptophyta</taxon>
        <taxon>Embryophyta</taxon>
        <taxon>Tracheophyta</taxon>
        <taxon>Spermatophyta</taxon>
        <taxon>Magnoliopsida</taxon>
        <taxon>eudicotyledons</taxon>
        <taxon>Gunneridae</taxon>
        <taxon>Pentapetalae</taxon>
        <taxon>asterids</taxon>
        <taxon>lamiids</taxon>
        <taxon>Lamiales</taxon>
        <taxon>Oleaceae</taxon>
        <taxon>Oleeae</taxon>
        <taxon>Olea</taxon>
    </lineage>
</organism>
<dbReference type="OrthoDB" id="1435054at2759"/>
<name>A0A8S0T5V6_OLEEU</name>
<dbReference type="Gramene" id="OE9A105178T1">
    <property type="protein sequence ID" value="OE9A105178C1"/>
    <property type="gene ID" value="OE9A105178"/>
</dbReference>
<dbReference type="Pfam" id="PF24679">
    <property type="entry name" value="Nodulin_C"/>
    <property type="match status" value="1"/>
</dbReference>
<proteinExistence type="predicted"/>
<dbReference type="GO" id="GO:0009908">
    <property type="term" value="P:flower development"/>
    <property type="evidence" value="ECO:0007669"/>
    <property type="project" value="InterPro"/>
</dbReference>
<keyword evidence="3" id="KW-1185">Reference proteome</keyword>
<evidence type="ECO:0000313" key="3">
    <source>
        <dbReference type="Proteomes" id="UP000594638"/>
    </source>
</evidence>
<evidence type="ECO:0000259" key="1">
    <source>
        <dbReference type="Pfam" id="PF24679"/>
    </source>
</evidence>
<feature type="domain" description="Nodulin homeobox C-terminal" evidence="1">
    <location>
        <begin position="1"/>
        <end position="61"/>
    </location>
</feature>
<dbReference type="AlphaFoldDB" id="A0A8S0T5V6"/>
<dbReference type="InterPro" id="IPR056559">
    <property type="entry name" value="NDX_C"/>
</dbReference>
<sequence>MLVGEKAEQVGKEKVFQVHGKWYGKDLDESGECVVDIIELIIVGFSKALHPLEVIGNTFDQMPYVCYGIETSSFPCLCQLGIGVTHYLLYGIATTWAFFGARMKLCR</sequence>